<dbReference type="InterPro" id="IPR026444">
    <property type="entry name" value="Secre_tail"/>
</dbReference>
<dbReference type="InterPro" id="IPR013783">
    <property type="entry name" value="Ig-like_fold"/>
</dbReference>
<evidence type="ECO:0000313" key="5">
    <source>
        <dbReference type="Proteomes" id="UP000095713"/>
    </source>
</evidence>
<comment type="caution">
    <text evidence="4">The sequence shown here is derived from an EMBL/GenBank/DDBJ whole genome shotgun (WGS) entry which is preliminary data.</text>
</comment>
<reference evidence="4 5" key="1">
    <citation type="submission" date="2016-05" db="EMBL/GenBank/DDBJ databases">
        <title>Draft Genome Sequence of Algibacter sp. Strain SK-16 Isolated from the Surface Water of Aburatsubo Inlet.</title>
        <authorList>
            <person name="Wong S.-K."/>
            <person name="Yoshizawa S."/>
            <person name="Nakajima Y."/>
            <person name="Ogura Y."/>
            <person name="Tetsuya H."/>
            <person name="Hamasaki K."/>
        </authorList>
    </citation>
    <scope>NUCLEOTIDE SEQUENCE [LARGE SCALE GENOMIC DNA]</scope>
    <source>
        <strain evidence="4 5">SK-16</strain>
    </source>
</reference>
<evidence type="ECO:0000259" key="3">
    <source>
        <dbReference type="Pfam" id="PF18962"/>
    </source>
</evidence>
<organism evidence="4 5">
    <name type="scientific">Flavivirga aquatica</name>
    <dbReference type="NCBI Taxonomy" id="1849968"/>
    <lineage>
        <taxon>Bacteria</taxon>
        <taxon>Pseudomonadati</taxon>
        <taxon>Bacteroidota</taxon>
        <taxon>Flavobacteriia</taxon>
        <taxon>Flavobacteriales</taxon>
        <taxon>Flavobacteriaceae</taxon>
        <taxon>Flavivirga</taxon>
    </lineage>
</organism>
<keyword evidence="1" id="KW-0732">Signal</keyword>
<evidence type="ECO:0000313" key="4">
    <source>
        <dbReference type="EMBL" id="OEK09319.1"/>
    </source>
</evidence>
<protein>
    <submittedName>
        <fullName evidence="4">Uncharacterized protein</fullName>
    </submittedName>
</protein>
<evidence type="ECO:0000259" key="2">
    <source>
        <dbReference type="Pfam" id="PF01833"/>
    </source>
</evidence>
<feature type="domain" description="IPT/TIG" evidence="2">
    <location>
        <begin position="179"/>
        <end position="268"/>
    </location>
</feature>
<dbReference type="NCBIfam" id="TIGR04183">
    <property type="entry name" value="Por_Secre_tail"/>
    <property type="match status" value="1"/>
</dbReference>
<dbReference type="Proteomes" id="UP000095713">
    <property type="component" value="Unassembled WGS sequence"/>
</dbReference>
<dbReference type="Gene3D" id="2.60.40.10">
    <property type="entry name" value="Immunoglobulins"/>
    <property type="match status" value="1"/>
</dbReference>
<keyword evidence="5" id="KW-1185">Reference proteome</keyword>
<dbReference type="AlphaFoldDB" id="A0A1E5TD90"/>
<evidence type="ECO:0000256" key="1">
    <source>
        <dbReference type="ARBA" id="ARBA00022729"/>
    </source>
</evidence>
<dbReference type="Pfam" id="PF18962">
    <property type="entry name" value="Por_Secre_tail"/>
    <property type="match status" value="1"/>
</dbReference>
<dbReference type="Pfam" id="PF01833">
    <property type="entry name" value="TIG"/>
    <property type="match status" value="1"/>
</dbReference>
<dbReference type="SUPFAM" id="SSF55486">
    <property type="entry name" value="Metalloproteases ('zincins'), catalytic domain"/>
    <property type="match status" value="1"/>
</dbReference>
<dbReference type="GO" id="GO:0008237">
    <property type="term" value="F:metallopeptidase activity"/>
    <property type="evidence" value="ECO:0007669"/>
    <property type="project" value="InterPro"/>
</dbReference>
<name>A0A1E5TD90_9FLAO</name>
<dbReference type="EMBL" id="MDJD01000007">
    <property type="protein sequence ID" value="OEK09319.1"/>
    <property type="molecule type" value="Genomic_DNA"/>
</dbReference>
<sequence length="593" mass="63998">MLKEISLKAQIKSSSLVIEGEVIAKKSVWDNSHKNIYTINTVRVSKVFKGDLLKTVDIVTLGGTVGETALIVSPSLNLSVRDIGVFMLENDNLVLNKTGKSSSEKFKPYGSLQGFYKYNLYDDLVVNPFNKKQGISSSFYAEIMDYTKSNYTEMSSFNVNQFSKSNLSKSLMLPPEAITFSPTTSTGGTKSVLTINGTGFGATKGRVGFSNADDGGATFVFALDTQVLTWSNTRITVEIPSSAGTGNILVENADTTTGQSTSDLTITYSESNAEFDPDGNGPLGLYAYPIRHINSNGSGGYTFQMQTGFFNNSEFQGAKAAFEKVLDQWRCETKVNWIVAGSATGIDIAAADDVSVVKFDNNNVPSDNLPAGVLGQTFSRVSGCGISGMPATWNAHVTEIDIVFDSAIDWFFGTGLPDFVQYDFESVALHELGHAHQLSHVIDDSSQADNSNDVMHYAISNGEQQRVLNSNNITAASNVHGRSITVNACSQGLMIDYVANCTLSTTSDNEGELASDVSIFPNPTKGNFSIKKGALISLEKAAIYDISGRLISEHDISDASNIKTINLFGVSKGVYFVNIHSEGTFITKKLIFE</sequence>
<dbReference type="SUPFAM" id="SSF81296">
    <property type="entry name" value="E set domains"/>
    <property type="match status" value="1"/>
</dbReference>
<dbReference type="InterPro" id="IPR024079">
    <property type="entry name" value="MetalloPept_cat_dom_sf"/>
</dbReference>
<feature type="domain" description="Secretion system C-terminal sorting" evidence="3">
    <location>
        <begin position="519"/>
        <end position="591"/>
    </location>
</feature>
<proteinExistence type="predicted"/>
<gene>
    <name evidence="4" type="ORF">A8C32_11385</name>
</gene>
<accession>A0A1E5TD90</accession>
<dbReference type="InterPro" id="IPR002909">
    <property type="entry name" value="IPT_dom"/>
</dbReference>
<dbReference type="InterPro" id="IPR014756">
    <property type="entry name" value="Ig_E-set"/>
</dbReference>
<dbReference type="Gene3D" id="3.40.390.10">
    <property type="entry name" value="Collagenase (Catalytic Domain)"/>
    <property type="match status" value="1"/>
</dbReference>
<dbReference type="STRING" id="1849968.A8C32_11385"/>